<name>W4QRP2_HALA3</name>
<gene>
    <name evidence="1" type="ORF">JCM9157_1844</name>
</gene>
<comment type="caution">
    <text evidence="1">The sequence shown here is derived from an EMBL/GenBank/DDBJ whole genome shotgun (WGS) entry which is preliminary data.</text>
</comment>
<evidence type="ECO:0000313" key="2">
    <source>
        <dbReference type="Proteomes" id="UP000018896"/>
    </source>
</evidence>
<dbReference type="AlphaFoldDB" id="W4QRP2"/>
<keyword evidence="2" id="KW-1185">Reference proteome</keyword>
<organism evidence="1 2">
    <name type="scientific">Halalkalibacter akibai (strain ATCC 43226 / DSM 21942 / CIP 109018 / JCM 9157 / 1139)</name>
    <name type="common">Bacillus akibai</name>
    <dbReference type="NCBI Taxonomy" id="1236973"/>
    <lineage>
        <taxon>Bacteria</taxon>
        <taxon>Bacillati</taxon>
        <taxon>Bacillota</taxon>
        <taxon>Bacilli</taxon>
        <taxon>Bacillales</taxon>
        <taxon>Bacillaceae</taxon>
        <taxon>Halalkalibacter</taxon>
    </lineage>
</organism>
<dbReference type="Proteomes" id="UP000018896">
    <property type="component" value="Unassembled WGS sequence"/>
</dbReference>
<evidence type="ECO:0000313" key="1">
    <source>
        <dbReference type="EMBL" id="GAE34766.1"/>
    </source>
</evidence>
<dbReference type="RefSeq" id="WP_035663814.1">
    <property type="nucleotide sequence ID" value="NZ_BAUV01000010.1"/>
</dbReference>
<accession>W4QRP2</accession>
<sequence length="72" mass="8645">MNFLFIEEIELAKALDDVTKGKYEKLPLKTGEFEQPFLAYNIMIEELSYPFLFSYLWCRTPSHKFQDLFISR</sequence>
<proteinExistence type="predicted"/>
<reference evidence="1 2" key="1">
    <citation type="journal article" date="2014" name="Genome Announc.">
        <title>Draft Genome Sequences of Three Alkaliphilic Bacillus Strains, Bacillus wakoensis JCM 9140T, Bacillus akibai JCM 9157T, and Bacillus hemicellulosilyticus JCM 9152T.</title>
        <authorList>
            <person name="Yuki M."/>
            <person name="Oshima K."/>
            <person name="Suda W."/>
            <person name="Oshida Y."/>
            <person name="Kitamura K."/>
            <person name="Iida T."/>
            <person name="Hattori M."/>
            <person name="Ohkuma M."/>
        </authorList>
    </citation>
    <scope>NUCLEOTIDE SEQUENCE [LARGE SCALE GENOMIC DNA]</scope>
    <source>
        <strain evidence="1 2">JCM 9157</strain>
    </source>
</reference>
<dbReference type="EMBL" id="BAUV01000010">
    <property type="protein sequence ID" value="GAE34766.1"/>
    <property type="molecule type" value="Genomic_DNA"/>
</dbReference>
<protein>
    <submittedName>
        <fullName evidence="1">Uncharacterized protein</fullName>
    </submittedName>
</protein>